<dbReference type="GO" id="GO:0017004">
    <property type="term" value="P:cytochrome complex assembly"/>
    <property type="evidence" value="ECO:0007669"/>
    <property type="project" value="UniProtKB-KW"/>
</dbReference>
<dbReference type="Pfam" id="PF00578">
    <property type="entry name" value="AhpC-TSA"/>
    <property type="match status" value="1"/>
</dbReference>
<proteinExistence type="predicted"/>
<evidence type="ECO:0000256" key="4">
    <source>
        <dbReference type="ARBA" id="ARBA00023284"/>
    </source>
</evidence>
<dbReference type="Gene3D" id="3.40.30.10">
    <property type="entry name" value="Glutaredoxin"/>
    <property type="match status" value="1"/>
</dbReference>
<evidence type="ECO:0000256" key="1">
    <source>
        <dbReference type="ARBA" id="ARBA00004196"/>
    </source>
</evidence>
<dbReference type="InterPro" id="IPR013766">
    <property type="entry name" value="Thioredoxin_domain"/>
</dbReference>
<evidence type="ECO:0000256" key="3">
    <source>
        <dbReference type="ARBA" id="ARBA00023157"/>
    </source>
</evidence>
<dbReference type="Proteomes" id="UP000293874">
    <property type="component" value="Unassembled WGS sequence"/>
</dbReference>
<reference evidence="7 8" key="1">
    <citation type="submission" date="2019-02" db="EMBL/GenBank/DDBJ databases">
        <title>Genomic Encyclopedia of Type Strains, Phase IV (KMG-IV): sequencing the most valuable type-strain genomes for metagenomic binning, comparative biology and taxonomic classification.</title>
        <authorList>
            <person name="Goeker M."/>
        </authorList>
    </citation>
    <scope>NUCLEOTIDE SEQUENCE [LARGE SCALE GENOMIC DNA]</scope>
    <source>
        <strain evidence="7 8">DSM 18116</strain>
    </source>
</reference>
<keyword evidence="3" id="KW-1015">Disulfide bond</keyword>
<dbReference type="GO" id="GO:0030313">
    <property type="term" value="C:cell envelope"/>
    <property type="evidence" value="ECO:0007669"/>
    <property type="project" value="UniProtKB-SubCell"/>
</dbReference>
<keyword evidence="4" id="KW-0676">Redox-active center</keyword>
<dbReference type="GO" id="GO:0016209">
    <property type="term" value="F:antioxidant activity"/>
    <property type="evidence" value="ECO:0007669"/>
    <property type="project" value="InterPro"/>
</dbReference>
<dbReference type="PROSITE" id="PS00194">
    <property type="entry name" value="THIOREDOXIN_1"/>
    <property type="match status" value="1"/>
</dbReference>
<dbReference type="Pfam" id="PF14289">
    <property type="entry name" value="DUF4369"/>
    <property type="match status" value="1"/>
</dbReference>
<name>A0A4Q7MQ67_9BACT</name>
<evidence type="ECO:0000256" key="2">
    <source>
        <dbReference type="ARBA" id="ARBA00022748"/>
    </source>
</evidence>
<evidence type="ECO:0000259" key="6">
    <source>
        <dbReference type="PROSITE" id="PS51352"/>
    </source>
</evidence>
<protein>
    <submittedName>
        <fullName evidence="7">Peroxiredoxin</fullName>
    </submittedName>
</protein>
<dbReference type="PANTHER" id="PTHR42852:SF6">
    <property type="entry name" value="THIOL:DISULFIDE INTERCHANGE PROTEIN DSBE"/>
    <property type="match status" value="1"/>
</dbReference>
<dbReference type="InterPro" id="IPR025380">
    <property type="entry name" value="DUF4369"/>
</dbReference>
<gene>
    <name evidence="7" type="ORF">EV199_2752</name>
</gene>
<dbReference type="InterPro" id="IPR000866">
    <property type="entry name" value="AhpC/TSA"/>
</dbReference>
<evidence type="ECO:0000313" key="7">
    <source>
        <dbReference type="EMBL" id="RZS70856.1"/>
    </source>
</evidence>
<feature type="chain" id="PRO_5020390782" evidence="5">
    <location>
        <begin position="19"/>
        <end position="364"/>
    </location>
</feature>
<comment type="caution">
    <text evidence="7">The sequence shown here is derived from an EMBL/GenBank/DDBJ whole genome shotgun (WGS) entry which is preliminary data.</text>
</comment>
<feature type="domain" description="Thioredoxin" evidence="6">
    <location>
        <begin position="223"/>
        <end position="364"/>
    </location>
</feature>
<dbReference type="RefSeq" id="WP_130541408.1">
    <property type="nucleotide sequence ID" value="NZ_CP042431.1"/>
</dbReference>
<dbReference type="EMBL" id="SGXA01000002">
    <property type="protein sequence ID" value="RZS70856.1"/>
    <property type="molecule type" value="Genomic_DNA"/>
</dbReference>
<dbReference type="AlphaFoldDB" id="A0A4Q7MQ67"/>
<dbReference type="CDD" id="cd02966">
    <property type="entry name" value="TlpA_like_family"/>
    <property type="match status" value="1"/>
</dbReference>
<accession>A0A4Q7MQ67</accession>
<dbReference type="GO" id="GO:0016491">
    <property type="term" value="F:oxidoreductase activity"/>
    <property type="evidence" value="ECO:0007669"/>
    <property type="project" value="InterPro"/>
</dbReference>
<evidence type="ECO:0000313" key="8">
    <source>
        <dbReference type="Proteomes" id="UP000293874"/>
    </source>
</evidence>
<dbReference type="PANTHER" id="PTHR42852">
    <property type="entry name" value="THIOL:DISULFIDE INTERCHANGE PROTEIN DSBE"/>
    <property type="match status" value="1"/>
</dbReference>
<dbReference type="InterPro" id="IPR050553">
    <property type="entry name" value="Thioredoxin_ResA/DsbE_sf"/>
</dbReference>
<dbReference type="PROSITE" id="PS51352">
    <property type="entry name" value="THIOREDOXIN_2"/>
    <property type="match status" value="1"/>
</dbReference>
<comment type="subcellular location">
    <subcellularLocation>
        <location evidence="1">Cell envelope</location>
    </subcellularLocation>
</comment>
<feature type="signal peptide" evidence="5">
    <location>
        <begin position="1"/>
        <end position="18"/>
    </location>
</feature>
<dbReference type="OrthoDB" id="750178at2"/>
<organism evidence="7 8">
    <name type="scientific">Pseudobacter ginsenosidimutans</name>
    <dbReference type="NCBI Taxonomy" id="661488"/>
    <lineage>
        <taxon>Bacteria</taxon>
        <taxon>Pseudomonadati</taxon>
        <taxon>Bacteroidota</taxon>
        <taxon>Chitinophagia</taxon>
        <taxon>Chitinophagales</taxon>
        <taxon>Chitinophagaceae</taxon>
        <taxon>Pseudobacter</taxon>
    </lineage>
</organism>
<dbReference type="InterPro" id="IPR036249">
    <property type="entry name" value="Thioredoxin-like_sf"/>
</dbReference>
<dbReference type="InterPro" id="IPR017937">
    <property type="entry name" value="Thioredoxin_CS"/>
</dbReference>
<sequence length="364" mass="41454">MLKSWLMILLLSTGSVMAAGKEKYCTLEGEIKMLKTPAEVMVLQRTGEFESDSVTAAVVDAQGHFRLKIPLKYNGLVLEIRVKGTHDFCNFIAEPGTVHIAGSSGKFYLAAVEGKAENKRWNEYQKFQYEMSKQQNNIFRQSGLSDEERKRMFDAFAERQKHFTDSFMLANKSSVVALYMARVPLPMMKHTQIDAVLQQFDKKLQAHPYYKEMKARADVLRRVAPDAVAPDFKVVKEDGKTPIQLSSFRGKYVLLDFWASWCVPCREENKHTLTIYEKFHPKGLEIVSFSLDHDLADWQKAIEKDGILWNNASDLTGGKRSKVAQEYGIDGLPAIWLIGPDGKIIAESIRGEELEKMLESIFRK</sequence>
<dbReference type="SUPFAM" id="SSF52833">
    <property type="entry name" value="Thioredoxin-like"/>
    <property type="match status" value="1"/>
</dbReference>
<keyword evidence="2" id="KW-0201">Cytochrome c-type biogenesis</keyword>
<keyword evidence="5" id="KW-0732">Signal</keyword>
<evidence type="ECO:0000256" key="5">
    <source>
        <dbReference type="SAM" id="SignalP"/>
    </source>
</evidence>
<keyword evidence="8" id="KW-1185">Reference proteome</keyword>